<dbReference type="GO" id="GO:0005975">
    <property type="term" value="P:carbohydrate metabolic process"/>
    <property type="evidence" value="ECO:0007669"/>
    <property type="project" value="InterPro"/>
</dbReference>
<name>A0A5S4WDV5_9BRAD</name>
<proteinExistence type="predicted"/>
<dbReference type="InterPro" id="IPR036962">
    <property type="entry name" value="Glyco_hydro_3_N_sf"/>
</dbReference>
<keyword evidence="3" id="KW-1185">Reference proteome</keyword>
<evidence type="ECO:0000313" key="3">
    <source>
        <dbReference type="Proteomes" id="UP000324853"/>
    </source>
</evidence>
<dbReference type="AlphaFoldDB" id="A0A5S4WDV5"/>
<dbReference type="EMBL" id="VSSR01000042">
    <property type="protein sequence ID" value="TYL80391.1"/>
    <property type="molecule type" value="Genomic_DNA"/>
</dbReference>
<dbReference type="InterPro" id="IPR017853">
    <property type="entry name" value="GH"/>
</dbReference>
<dbReference type="Proteomes" id="UP000324853">
    <property type="component" value="Unassembled WGS sequence"/>
</dbReference>
<reference evidence="2 3" key="1">
    <citation type="submission" date="2019-08" db="EMBL/GenBank/DDBJ databases">
        <title>Bradyrhizobium hipponensis sp. nov., a rhizobium isolated from a Lupinus angustifolius root nodule in Tunisia.</title>
        <authorList>
            <person name="Off K."/>
            <person name="Rejili M."/>
            <person name="Mars M."/>
            <person name="Brachmann A."/>
            <person name="Marin M."/>
        </authorList>
    </citation>
    <scope>NUCLEOTIDE SEQUENCE [LARGE SCALE GENOMIC DNA]</scope>
    <source>
        <strain evidence="2 3">CTAW11</strain>
    </source>
</reference>
<dbReference type="GO" id="GO:0004553">
    <property type="term" value="F:hydrolase activity, hydrolyzing O-glycosyl compounds"/>
    <property type="evidence" value="ECO:0007669"/>
    <property type="project" value="InterPro"/>
</dbReference>
<accession>A0A5S4WDV5</accession>
<organism evidence="2 3">
    <name type="scientific">Bradyrhizobium cytisi</name>
    <dbReference type="NCBI Taxonomy" id="515489"/>
    <lineage>
        <taxon>Bacteria</taxon>
        <taxon>Pseudomonadati</taxon>
        <taxon>Pseudomonadota</taxon>
        <taxon>Alphaproteobacteria</taxon>
        <taxon>Hyphomicrobiales</taxon>
        <taxon>Nitrobacteraceae</taxon>
        <taxon>Bradyrhizobium</taxon>
    </lineage>
</organism>
<evidence type="ECO:0000256" key="1">
    <source>
        <dbReference type="ARBA" id="ARBA00022801"/>
    </source>
</evidence>
<dbReference type="SUPFAM" id="SSF51445">
    <property type="entry name" value="(Trans)glycosidases"/>
    <property type="match status" value="1"/>
</dbReference>
<protein>
    <submittedName>
        <fullName evidence="2">Uncharacterized protein</fullName>
    </submittedName>
</protein>
<gene>
    <name evidence="2" type="ORF">FXB38_25965</name>
</gene>
<evidence type="ECO:0000313" key="2">
    <source>
        <dbReference type="EMBL" id="TYL80391.1"/>
    </source>
</evidence>
<comment type="caution">
    <text evidence="2">The sequence shown here is derived from an EMBL/GenBank/DDBJ whole genome shotgun (WGS) entry which is preliminary data.</text>
</comment>
<dbReference type="OrthoDB" id="9786661at2"/>
<dbReference type="Gene3D" id="3.20.20.300">
    <property type="entry name" value="Glycoside hydrolase, family 3, N-terminal domain"/>
    <property type="match status" value="1"/>
</dbReference>
<keyword evidence="1" id="KW-0378">Hydrolase</keyword>
<sequence>MSTRAFNTGVSGMELTAAELAFGRAECPRDFIRFRRSIEISTQVTVLLEELVVAGLTAANLGSLSIPVDGAAAPAHPVTTSATMIAQVIRSAIGFQGLLMSNDVPMNAPAGGIAERIRAMFAGGCDTTLHSNDNAELDALTATTASA</sequence>